<dbReference type="Proteomes" id="UP001220478">
    <property type="component" value="Chromosome"/>
</dbReference>
<reference evidence="1 2" key="1">
    <citation type="submission" date="2023-02" db="EMBL/GenBank/DDBJ databases">
        <title>Novel Oscillospiraceae bacterial genomes.</title>
        <authorList>
            <person name="Srinivasan S."/>
            <person name="Austin M.N."/>
            <person name="Fiedler T.L."/>
            <person name="Strenk S.M."/>
            <person name="Agnew K.J."/>
            <person name="Nagana Gowda G.A."/>
            <person name="Raftery D."/>
            <person name="Beamer M.A."/>
            <person name="Achilles S.L."/>
            <person name="Wiesenfeld H.C."/>
            <person name="Fredricks D.N."/>
            <person name="Hillier S.L."/>
        </authorList>
    </citation>
    <scope>NUCLEOTIDE SEQUENCE [LARGE SCALE GENOMIC DNA]</scope>
    <source>
        <strain evidence="1 2">CHIC02 1186E3-8</strain>
    </source>
</reference>
<organism evidence="1 2">
    <name type="scientific">Amygdalobacter indicium</name>
    <dbReference type="NCBI Taxonomy" id="3029272"/>
    <lineage>
        <taxon>Bacteria</taxon>
        <taxon>Bacillati</taxon>
        <taxon>Bacillota</taxon>
        <taxon>Clostridia</taxon>
        <taxon>Eubacteriales</taxon>
        <taxon>Oscillospiraceae</taxon>
        <taxon>Amygdalobacter</taxon>
    </lineage>
</organism>
<proteinExistence type="predicted"/>
<evidence type="ECO:0000313" key="2">
    <source>
        <dbReference type="Proteomes" id="UP001220478"/>
    </source>
</evidence>
<accession>A0ABY8C6R9</accession>
<evidence type="ECO:0000313" key="1">
    <source>
        <dbReference type="EMBL" id="WEG35147.1"/>
    </source>
</evidence>
<dbReference type="RefSeq" id="WP_315571189.1">
    <property type="nucleotide sequence ID" value="NZ_CP118868.1"/>
</dbReference>
<protein>
    <submittedName>
        <fullName evidence="1">Uncharacterized protein</fullName>
    </submittedName>
</protein>
<name>A0ABY8C6R9_9FIRM</name>
<dbReference type="Gene3D" id="1.10.1370.30">
    <property type="match status" value="1"/>
</dbReference>
<keyword evidence="2" id="KW-1185">Reference proteome</keyword>
<gene>
    <name evidence="1" type="ORF">PYS61_04205</name>
</gene>
<dbReference type="SUPFAM" id="SSF55486">
    <property type="entry name" value="Metalloproteases ('zincins'), catalytic domain"/>
    <property type="match status" value="1"/>
</dbReference>
<dbReference type="EMBL" id="CP118868">
    <property type="protein sequence ID" value="WEG35147.1"/>
    <property type="molecule type" value="Genomic_DNA"/>
</dbReference>
<sequence length="541" mass="62496">MDSFNTALNSADFTHLQDFSAIRYRRFDVPTLIACGRKLPEQLKNAENSADKYAVLRQYDQQYRAYVQAVSQVIFLMADSAGEQSYEEELDYYTGQLTAVHDATVLAKLSILRGDLEELVKYTGKRYLIDLQMQYFLQKPETLQINAEQKTVYQKLQSLFQSLNYGQAELTLRQKLQLTESFNELLKLRLRKAKMLGYNNFGELAMSLAAGAELETTKLRTVRLAVQKYLVPLYKGLLQKFSLYEHGKVTFASQAQMFDGFIRLLNGSLPPAASDFLREMQAKGYVRIKPADVNLPKFRQLPDATLYLAKERLPLILLHKFDHITDWSDLFEELAGSAFIRQNSGTDTLVENELPDQAFRIYAGHVLESFCFENGSKIWGPTYFYRRVLQILEELLYVCLFTEFQEQIYLANIQLNGDTISLCTNLYSSLHELYFPGLKRYRRLIQRRNFSEIMKESFYQQLNVLLKLSALMMWDKSSVSPSADEKLAAFYSLLQLGANYTAVEAINLLKWPSAFDDDAIKRLAYKLAYRLEINELNQHVD</sequence>